<keyword evidence="2" id="KW-0472">Membrane</keyword>
<keyword evidence="2" id="KW-0812">Transmembrane</keyword>
<organism evidence="3">
    <name type="scientific">hydrothermal vent metagenome</name>
    <dbReference type="NCBI Taxonomy" id="652676"/>
    <lineage>
        <taxon>unclassified sequences</taxon>
        <taxon>metagenomes</taxon>
        <taxon>ecological metagenomes</taxon>
    </lineage>
</organism>
<dbReference type="EMBL" id="UOEQ01000209">
    <property type="protein sequence ID" value="VAW19303.1"/>
    <property type="molecule type" value="Genomic_DNA"/>
</dbReference>
<name>A0A3B0TSY0_9ZZZZ</name>
<feature type="transmembrane region" description="Helical" evidence="2">
    <location>
        <begin position="69"/>
        <end position="90"/>
    </location>
</feature>
<dbReference type="InterPro" id="IPR045519">
    <property type="entry name" value="DUF6476"/>
</dbReference>
<reference evidence="3" key="1">
    <citation type="submission" date="2018-06" db="EMBL/GenBank/DDBJ databases">
        <authorList>
            <person name="Zhirakovskaya E."/>
        </authorList>
    </citation>
    <scope>NUCLEOTIDE SEQUENCE</scope>
</reference>
<dbReference type="Pfam" id="PF20082">
    <property type="entry name" value="DUF6476"/>
    <property type="match status" value="1"/>
</dbReference>
<gene>
    <name evidence="3" type="ORF">MNBD_ALPHA11-1169</name>
</gene>
<evidence type="ECO:0000313" key="3">
    <source>
        <dbReference type="EMBL" id="VAW19303.1"/>
    </source>
</evidence>
<accession>A0A3B0TSY0</accession>
<protein>
    <submittedName>
        <fullName evidence="3">Uncharacterized protein</fullName>
    </submittedName>
</protein>
<sequence>MTNSDTSQNEQTSEMNEETRKVIGKAKRSFGFSMAILILGFMAIVSALVYRATREEESAANRFSLQEIIIPAGAQILSVVPMNDVIIVTYQNNEDAMMRIIDTVTGEILKDIPVVTETLSQ</sequence>
<keyword evidence="2" id="KW-1133">Transmembrane helix</keyword>
<evidence type="ECO:0000256" key="2">
    <source>
        <dbReference type="SAM" id="Phobius"/>
    </source>
</evidence>
<evidence type="ECO:0000256" key="1">
    <source>
        <dbReference type="SAM" id="MobiDB-lite"/>
    </source>
</evidence>
<proteinExistence type="predicted"/>
<feature type="region of interest" description="Disordered" evidence="1">
    <location>
        <begin position="1"/>
        <end position="20"/>
    </location>
</feature>
<feature type="compositionally biased region" description="Polar residues" evidence="1">
    <location>
        <begin position="1"/>
        <end position="14"/>
    </location>
</feature>
<dbReference type="AlphaFoldDB" id="A0A3B0TSY0"/>
<feature type="transmembrane region" description="Helical" evidence="2">
    <location>
        <begin position="30"/>
        <end position="49"/>
    </location>
</feature>